<dbReference type="EC" id="3.6.1.22" evidence="4"/>
<evidence type="ECO:0000259" key="10">
    <source>
        <dbReference type="PROSITE" id="PS51462"/>
    </source>
</evidence>
<name>A0A846ZPL3_9GAMM</name>
<evidence type="ECO:0000256" key="7">
    <source>
        <dbReference type="ARBA" id="ARBA00022842"/>
    </source>
</evidence>
<evidence type="ECO:0000313" key="11">
    <source>
        <dbReference type="EMBL" id="NKZ39832.1"/>
    </source>
</evidence>
<evidence type="ECO:0000256" key="2">
    <source>
        <dbReference type="ARBA" id="ARBA00001947"/>
    </source>
</evidence>
<protein>
    <recommendedName>
        <fullName evidence="4">NAD(+) diphosphatase</fullName>
        <ecNumber evidence="4">3.6.1.22</ecNumber>
    </recommendedName>
</protein>
<evidence type="ECO:0000256" key="6">
    <source>
        <dbReference type="ARBA" id="ARBA00022801"/>
    </source>
</evidence>
<dbReference type="SUPFAM" id="SSF55811">
    <property type="entry name" value="Nudix"/>
    <property type="match status" value="1"/>
</dbReference>
<dbReference type="InterPro" id="IPR015376">
    <property type="entry name" value="Znr_NADH_PPase"/>
</dbReference>
<evidence type="ECO:0000256" key="4">
    <source>
        <dbReference type="ARBA" id="ARBA00012381"/>
    </source>
</evidence>
<dbReference type="Gene3D" id="3.90.79.20">
    <property type="match status" value="1"/>
</dbReference>
<comment type="cofactor">
    <cofactor evidence="2">
        <name>Zn(2+)</name>
        <dbReference type="ChEBI" id="CHEBI:29105"/>
    </cofactor>
</comment>
<dbReference type="InterPro" id="IPR000086">
    <property type="entry name" value="NUDIX_hydrolase_dom"/>
</dbReference>
<evidence type="ECO:0000313" key="12">
    <source>
        <dbReference type="Proteomes" id="UP000541636"/>
    </source>
</evidence>
<dbReference type="InterPro" id="IPR015797">
    <property type="entry name" value="NUDIX_hydrolase-like_dom_sf"/>
</dbReference>
<comment type="similarity">
    <text evidence="3">Belongs to the Nudix hydrolase family. NudC subfamily.</text>
</comment>
<dbReference type="Pfam" id="PF09297">
    <property type="entry name" value="Zn_ribbon_NUD"/>
    <property type="match status" value="1"/>
</dbReference>
<dbReference type="Pfam" id="PF00293">
    <property type="entry name" value="NUDIX"/>
    <property type="match status" value="1"/>
</dbReference>
<sequence length="320" mass="35250">MDLARQPPLNTFAGLALERAAERRDDDAWLHALERDAATRFLVLDPDTRLLTDTDGCRPRLLTPEERAQLLPDVRASLLGVDARGGGHFLLCADASQAAHMSDMLDAQRIHLRKAGMLFDAFDAGLFAYASGLAHWQARHRFCPACGGTLELLAAGHRARCTRCGQLQFPRSDPAIIVIVEHDGACLLGRQASWPEGRYSTLAGFVEPGESLEDAVRREVAEEAGVAVGACHYHSSQPWPFPASLMLGFTAHARSRTIELRDGELEHARWFTPDELVQGIEQGHLLAPTRLSVSWRLIEHWLRERAGIELGELCEAAATT</sequence>
<dbReference type="CDD" id="cd03429">
    <property type="entry name" value="NUDIX_NADH_pyrophosphatase_Nudt13"/>
    <property type="match status" value="1"/>
</dbReference>
<comment type="cofactor">
    <cofactor evidence="1">
        <name>Mg(2+)</name>
        <dbReference type="ChEBI" id="CHEBI:18420"/>
    </cofactor>
</comment>
<dbReference type="GO" id="GO:0006742">
    <property type="term" value="P:NADP+ catabolic process"/>
    <property type="evidence" value="ECO:0007669"/>
    <property type="project" value="TreeGrafter"/>
</dbReference>
<dbReference type="PROSITE" id="PS00893">
    <property type="entry name" value="NUDIX_BOX"/>
    <property type="match status" value="1"/>
</dbReference>
<dbReference type="Proteomes" id="UP000541636">
    <property type="component" value="Unassembled WGS sequence"/>
</dbReference>
<dbReference type="GO" id="GO:0046872">
    <property type="term" value="F:metal ion binding"/>
    <property type="evidence" value="ECO:0007669"/>
    <property type="project" value="UniProtKB-KW"/>
</dbReference>
<keyword evidence="12" id="KW-1185">Reference proteome</keyword>
<feature type="domain" description="Nudix hydrolase" evidence="10">
    <location>
        <begin position="170"/>
        <end position="299"/>
    </location>
</feature>
<dbReference type="InterPro" id="IPR020084">
    <property type="entry name" value="NUDIX_hydrolase_CS"/>
</dbReference>
<organism evidence="11 12">
    <name type="scientific">Oleiagrimonas citrea</name>
    <dbReference type="NCBI Taxonomy" id="1665687"/>
    <lineage>
        <taxon>Bacteria</taxon>
        <taxon>Pseudomonadati</taxon>
        <taxon>Pseudomonadota</taxon>
        <taxon>Gammaproteobacteria</taxon>
        <taxon>Lysobacterales</taxon>
        <taxon>Rhodanobacteraceae</taxon>
        <taxon>Oleiagrimonas</taxon>
    </lineage>
</organism>
<comment type="caution">
    <text evidence="11">The sequence shown here is derived from an EMBL/GenBank/DDBJ whole genome shotgun (WGS) entry which is preliminary data.</text>
</comment>
<accession>A0A846ZPL3</accession>
<dbReference type="PANTHER" id="PTHR42904">
    <property type="entry name" value="NUDIX HYDROLASE, NUDC SUBFAMILY"/>
    <property type="match status" value="1"/>
</dbReference>
<keyword evidence="7" id="KW-0460">Magnesium</keyword>
<reference evidence="11 12" key="1">
    <citation type="journal article" date="2017" name="Int. J. Syst. Evol. Microbiol.">
        <title>Oleiagrimonas citrea sp. nov., a marine bacterium isolated from tidal flat sediment and emended description of the genus Oleiagrimonas Fang et al. 2015 and Oleiagrimonas soli.</title>
        <authorList>
            <person name="Yang S.H."/>
            <person name="Seo H.S."/>
            <person name="Seong C.N."/>
            <person name="Kwon K.K."/>
        </authorList>
    </citation>
    <scope>NUCLEOTIDE SEQUENCE [LARGE SCALE GENOMIC DNA]</scope>
    <source>
        <strain evidence="11 12">MEBiC09124</strain>
    </source>
</reference>
<dbReference type="RefSeq" id="WP_113065670.1">
    <property type="nucleotide sequence ID" value="NZ_JAAZQD010000005.1"/>
</dbReference>
<dbReference type="PANTHER" id="PTHR42904:SF6">
    <property type="entry name" value="NAD-CAPPED RNA HYDROLASE NUDT12"/>
    <property type="match status" value="1"/>
</dbReference>
<dbReference type="InterPro" id="IPR049734">
    <property type="entry name" value="NudC-like_C"/>
</dbReference>
<gene>
    <name evidence="11" type="primary">nudC</name>
    <name evidence="11" type="ORF">HF690_12820</name>
</gene>
<evidence type="ECO:0000256" key="9">
    <source>
        <dbReference type="ARBA" id="ARBA00023679"/>
    </source>
</evidence>
<evidence type="ECO:0000256" key="8">
    <source>
        <dbReference type="ARBA" id="ARBA00023027"/>
    </source>
</evidence>
<dbReference type="GO" id="GO:0019677">
    <property type="term" value="P:NAD+ catabolic process"/>
    <property type="evidence" value="ECO:0007669"/>
    <property type="project" value="TreeGrafter"/>
</dbReference>
<evidence type="ECO:0000256" key="5">
    <source>
        <dbReference type="ARBA" id="ARBA00022723"/>
    </source>
</evidence>
<keyword evidence="5" id="KW-0479">Metal-binding</keyword>
<proteinExistence type="inferred from homology"/>
<dbReference type="NCBIfam" id="NF001299">
    <property type="entry name" value="PRK00241.1"/>
    <property type="match status" value="1"/>
</dbReference>
<comment type="catalytic activity">
    <reaction evidence="9">
        <text>a 5'-end NAD(+)-phospho-ribonucleoside in mRNA + H2O = a 5'-end phospho-adenosine-phospho-ribonucleoside in mRNA + beta-nicotinamide D-ribonucleotide + 2 H(+)</text>
        <dbReference type="Rhea" id="RHEA:60876"/>
        <dbReference type="Rhea" id="RHEA-COMP:15698"/>
        <dbReference type="Rhea" id="RHEA-COMP:15719"/>
        <dbReference type="ChEBI" id="CHEBI:14649"/>
        <dbReference type="ChEBI" id="CHEBI:15377"/>
        <dbReference type="ChEBI" id="CHEBI:15378"/>
        <dbReference type="ChEBI" id="CHEBI:144029"/>
        <dbReference type="ChEBI" id="CHEBI:144051"/>
    </reaction>
    <physiologicalReaction direction="left-to-right" evidence="9">
        <dbReference type="Rhea" id="RHEA:60877"/>
    </physiologicalReaction>
</comment>
<keyword evidence="8" id="KW-0520">NAD</keyword>
<dbReference type="AlphaFoldDB" id="A0A846ZPL3"/>
<dbReference type="InterPro" id="IPR050241">
    <property type="entry name" value="NAD-cap_RNA_hydrolase_NudC"/>
</dbReference>
<dbReference type="Gene3D" id="3.90.79.10">
    <property type="entry name" value="Nucleoside Triphosphate Pyrophosphohydrolase"/>
    <property type="match status" value="1"/>
</dbReference>
<dbReference type="PROSITE" id="PS51462">
    <property type="entry name" value="NUDIX"/>
    <property type="match status" value="1"/>
</dbReference>
<dbReference type="GO" id="GO:0035529">
    <property type="term" value="F:NADH pyrophosphatase activity"/>
    <property type="evidence" value="ECO:0007669"/>
    <property type="project" value="TreeGrafter"/>
</dbReference>
<keyword evidence="6 11" id="KW-0378">Hydrolase</keyword>
<dbReference type="GO" id="GO:0005829">
    <property type="term" value="C:cytosol"/>
    <property type="evidence" value="ECO:0007669"/>
    <property type="project" value="TreeGrafter"/>
</dbReference>
<dbReference type="EMBL" id="JAAZQD010000005">
    <property type="protein sequence ID" value="NKZ39832.1"/>
    <property type="molecule type" value="Genomic_DNA"/>
</dbReference>
<evidence type="ECO:0000256" key="3">
    <source>
        <dbReference type="ARBA" id="ARBA00009595"/>
    </source>
</evidence>
<evidence type="ECO:0000256" key="1">
    <source>
        <dbReference type="ARBA" id="ARBA00001946"/>
    </source>
</evidence>